<dbReference type="VEuPathDB" id="FungiDB:BTJ68_01370"/>
<reference evidence="4 5" key="1">
    <citation type="journal article" date="2018" name="BMC Genomics">
        <title>Genomic evidence for intraspecific hybridization in a clonal and extremely halotolerant yeast.</title>
        <authorList>
            <person name="Gostincar C."/>
            <person name="Stajich J.E."/>
            <person name="Zupancic J."/>
            <person name="Zalar P."/>
            <person name="Gunde-Cimerman N."/>
        </authorList>
    </citation>
    <scope>NUCLEOTIDE SEQUENCE [LARGE SCALE GENOMIC DNA]</scope>
    <source>
        <strain evidence="4 5">EXF-10513</strain>
    </source>
</reference>
<dbReference type="GO" id="GO:0006400">
    <property type="term" value="P:tRNA modification"/>
    <property type="evidence" value="ECO:0007669"/>
    <property type="project" value="InterPro"/>
</dbReference>
<evidence type="ECO:0000256" key="2">
    <source>
        <dbReference type="SAM" id="MobiDB-lite"/>
    </source>
</evidence>
<feature type="domain" description="THUMP" evidence="3">
    <location>
        <begin position="166"/>
        <end position="273"/>
    </location>
</feature>
<protein>
    <recommendedName>
        <fullName evidence="3">THUMP domain-containing protein</fullName>
    </recommendedName>
</protein>
<feature type="region of interest" description="Disordered" evidence="2">
    <location>
        <begin position="298"/>
        <end position="337"/>
    </location>
</feature>
<feature type="compositionally biased region" description="Basic and acidic residues" evidence="2">
    <location>
        <begin position="327"/>
        <end position="337"/>
    </location>
</feature>
<dbReference type="EMBL" id="QWIO01000424">
    <property type="protein sequence ID" value="RMY97384.1"/>
    <property type="molecule type" value="Genomic_DNA"/>
</dbReference>
<accession>A0A3M7G9Q7</accession>
<dbReference type="SUPFAM" id="SSF143437">
    <property type="entry name" value="THUMP domain-like"/>
    <property type="match status" value="1"/>
</dbReference>
<name>A0A3M7G9Q7_HORWE</name>
<evidence type="ECO:0000256" key="1">
    <source>
        <dbReference type="PROSITE-ProRule" id="PRU00529"/>
    </source>
</evidence>
<dbReference type="Proteomes" id="UP000269539">
    <property type="component" value="Unassembled WGS sequence"/>
</dbReference>
<evidence type="ECO:0000313" key="4">
    <source>
        <dbReference type="EMBL" id="RMY97384.1"/>
    </source>
</evidence>
<comment type="caution">
    <text evidence="4">The sequence shown here is derived from an EMBL/GenBank/DDBJ whole genome shotgun (WGS) entry which is preliminary data.</text>
</comment>
<keyword evidence="1" id="KW-0694">RNA-binding</keyword>
<evidence type="ECO:0000313" key="5">
    <source>
        <dbReference type="Proteomes" id="UP000269539"/>
    </source>
</evidence>
<evidence type="ECO:0000259" key="3">
    <source>
        <dbReference type="PROSITE" id="PS51165"/>
    </source>
</evidence>
<dbReference type="SMART" id="SM00981">
    <property type="entry name" value="THUMP"/>
    <property type="match status" value="1"/>
</dbReference>
<sequence>MDAGTKRKATDEESNTGDKRVKKGARKEDPGQLLTLAKTKKQWRVPRKNDRGAIQAKAIQPGDSGIWATCNKGREGKCVAELRDLFTEYAEDMYGTAVAGGTPDDQDDADEPADIESEIQAEVAGIRKPTTVQLFTPVRVDVQCVVFFRTVAPVEPVSFVQRICEDAVNKKLRRRTKTVKRLSPMSLMGRASAEGLESVVKQVLAPHFHKQPFESRKFAIRPTLRNHSILSRDSIIKQVASMVGPGHVVDLKNYDLLIVVEVYQNICGVSVVNNDFEKLKRFNIAEIVDPTPADAVKQVQQALGRPAETPKDQTAGTADVQGSAVDDNTRAPEMDTS</sequence>
<dbReference type="PROSITE" id="PS51165">
    <property type="entry name" value="THUMP"/>
    <property type="match status" value="1"/>
</dbReference>
<dbReference type="GO" id="GO:0003723">
    <property type="term" value="F:RNA binding"/>
    <property type="evidence" value="ECO:0007669"/>
    <property type="project" value="UniProtKB-UniRule"/>
</dbReference>
<feature type="compositionally biased region" description="Basic and acidic residues" evidence="2">
    <location>
        <begin position="1"/>
        <end position="19"/>
    </location>
</feature>
<dbReference type="Gene3D" id="3.30.2300.10">
    <property type="entry name" value="THUMP superfamily"/>
    <property type="match status" value="1"/>
</dbReference>
<dbReference type="InterPro" id="IPR004114">
    <property type="entry name" value="THUMP_dom"/>
</dbReference>
<dbReference type="FunFam" id="3.30.2300.10:FF:000001">
    <property type="entry name" value="THUMP domain-containing protein 1"/>
    <property type="match status" value="1"/>
</dbReference>
<proteinExistence type="predicted"/>
<organism evidence="4 5">
    <name type="scientific">Hortaea werneckii</name>
    <name type="common">Black yeast</name>
    <name type="synonym">Cladosporium werneckii</name>
    <dbReference type="NCBI Taxonomy" id="91943"/>
    <lineage>
        <taxon>Eukaryota</taxon>
        <taxon>Fungi</taxon>
        <taxon>Dikarya</taxon>
        <taxon>Ascomycota</taxon>
        <taxon>Pezizomycotina</taxon>
        <taxon>Dothideomycetes</taxon>
        <taxon>Dothideomycetidae</taxon>
        <taxon>Mycosphaerellales</taxon>
        <taxon>Teratosphaeriaceae</taxon>
        <taxon>Hortaea</taxon>
    </lineage>
</organism>
<dbReference type="CDD" id="cd11717">
    <property type="entry name" value="THUMP_THUMPD1_like"/>
    <property type="match status" value="1"/>
</dbReference>
<dbReference type="PANTHER" id="PTHR13452:SF10">
    <property type="entry name" value="THUMP DOMAIN-CONTAINING PROTEIN 1"/>
    <property type="match status" value="1"/>
</dbReference>
<dbReference type="Pfam" id="PF02926">
    <property type="entry name" value="THUMP"/>
    <property type="match status" value="1"/>
</dbReference>
<gene>
    <name evidence="4" type="ORF">D0864_04799</name>
</gene>
<dbReference type="PANTHER" id="PTHR13452">
    <property type="entry name" value="THUMP DOMAIN CONTAINING PROTEIN 1-RELATED"/>
    <property type="match status" value="1"/>
</dbReference>
<dbReference type="AlphaFoldDB" id="A0A3M7G9Q7"/>
<feature type="region of interest" description="Disordered" evidence="2">
    <location>
        <begin position="1"/>
        <end position="51"/>
    </location>
</feature>
<dbReference type="InterPro" id="IPR040183">
    <property type="entry name" value="THUMPD1-like"/>
</dbReference>